<feature type="domain" description="Peptidase M12B propeptide" evidence="2">
    <location>
        <begin position="2"/>
        <end position="68"/>
    </location>
</feature>
<dbReference type="InterPro" id="IPR002870">
    <property type="entry name" value="Peptidase_M12B_N"/>
</dbReference>
<dbReference type="PANTHER" id="PTHR11905">
    <property type="entry name" value="ADAM A DISINTEGRIN AND METALLOPROTEASE DOMAIN"/>
    <property type="match status" value="1"/>
</dbReference>
<name>A0AA38MSN8_9CUCU</name>
<reference evidence="3" key="1">
    <citation type="journal article" date="2023" name="G3 (Bethesda)">
        <title>Whole genome assemblies of Zophobas morio and Tenebrio molitor.</title>
        <authorList>
            <person name="Kaur S."/>
            <person name="Stinson S.A."/>
            <person name="diCenzo G.C."/>
        </authorList>
    </citation>
    <scope>NUCLEOTIDE SEQUENCE</scope>
    <source>
        <strain evidence="3">QUZm001</strain>
    </source>
</reference>
<evidence type="ECO:0000256" key="1">
    <source>
        <dbReference type="ARBA" id="ARBA00023157"/>
    </source>
</evidence>
<evidence type="ECO:0000259" key="2">
    <source>
        <dbReference type="Pfam" id="PF01562"/>
    </source>
</evidence>
<keyword evidence="1" id="KW-1015">Disulfide bond</keyword>
<dbReference type="InterPro" id="IPR024079">
    <property type="entry name" value="MetalloPept_cat_dom_sf"/>
</dbReference>
<accession>A0AA38MSN8</accession>
<keyword evidence="4" id="KW-1185">Reference proteome</keyword>
<evidence type="ECO:0000313" key="4">
    <source>
        <dbReference type="Proteomes" id="UP001168821"/>
    </source>
</evidence>
<comment type="caution">
    <text evidence="3">The sequence shown here is derived from an EMBL/GenBank/DDBJ whole genome shotgun (WGS) entry which is preliminary data.</text>
</comment>
<dbReference type="EMBL" id="JALNTZ010000001">
    <property type="protein sequence ID" value="KAJ3666037.1"/>
    <property type="molecule type" value="Genomic_DNA"/>
</dbReference>
<sequence length="238" mass="27935">MKRSLDDPEMVHYALLFKGRKYHAQLWPNHRLMSPDAVFEKRRPRSRVQDRKLAKLNQEKMCHYTGEIKGEEGSKVALSTCDGLAGYITVDGRRYFIEPVQEHVPNGNGQHLHVIYERYPREDEIQTNRCGTSTNWEEAWKKRFLEKYRQGGYVEKRGSESLHRYLETMVVCDKKFLEFHKNIDQETYVLTIMNMVGSSGIIFPDNDLELLLLNDLITDITDQLCHVTKEIFINHDSI</sequence>
<dbReference type="AlphaFoldDB" id="A0AA38MSN8"/>
<dbReference type="Proteomes" id="UP001168821">
    <property type="component" value="Unassembled WGS sequence"/>
</dbReference>
<organism evidence="3 4">
    <name type="scientific">Zophobas morio</name>
    <dbReference type="NCBI Taxonomy" id="2755281"/>
    <lineage>
        <taxon>Eukaryota</taxon>
        <taxon>Metazoa</taxon>
        <taxon>Ecdysozoa</taxon>
        <taxon>Arthropoda</taxon>
        <taxon>Hexapoda</taxon>
        <taxon>Insecta</taxon>
        <taxon>Pterygota</taxon>
        <taxon>Neoptera</taxon>
        <taxon>Endopterygota</taxon>
        <taxon>Coleoptera</taxon>
        <taxon>Polyphaga</taxon>
        <taxon>Cucujiformia</taxon>
        <taxon>Tenebrionidae</taxon>
        <taxon>Zophobas</taxon>
    </lineage>
</organism>
<dbReference type="PANTHER" id="PTHR11905:SF256">
    <property type="entry name" value="PEPTIDASE M12B DOMAIN-CONTAINING PROTEIN"/>
    <property type="match status" value="1"/>
</dbReference>
<dbReference type="Gene3D" id="3.40.390.10">
    <property type="entry name" value="Collagenase (Catalytic Domain)"/>
    <property type="match status" value="1"/>
</dbReference>
<proteinExistence type="predicted"/>
<gene>
    <name evidence="3" type="ORF">Zmor_001493</name>
</gene>
<dbReference type="GO" id="GO:0008237">
    <property type="term" value="F:metallopeptidase activity"/>
    <property type="evidence" value="ECO:0007669"/>
    <property type="project" value="InterPro"/>
</dbReference>
<dbReference type="Pfam" id="PF01562">
    <property type="entry name" value="Pep_M12B_propep"/>
    <property type="match status" value="1"/>
</dbReference>
<protein>
    <recommendedName>
        <fullName evidence="2">Peptidase M12B propeptide domain-containing protein</fullName>
    </recommendedName>
</protein>
<evidence type="ECO:0000313" key="3">
    <source>
        <dbReference type="EMBL" id="KAJ3666037.1"/>
    </source>
</evidence>